<feature type="domain" description="FeoB-type G" evidence="16">
    <location>
        <begin position="18"/>
        <end position="180"/>
    </location>
</feature>
<dbReference type="GO" id="GO:0015093">
    <property type="term" value="F:ferrous iron transmembrane transporter activity"/>
    <property type="evidence" value="ECO:0007669"/>
    <property type="project" value="UniProtKB-UniRule"/>
</dbReference>
<evidence type="ECO:0000256" key="4">
    <source>
        <dbReference type="ARBA" id="ARBA00022496"/>
    </source>
</evidence>
<accession>A0A831RXI3</accession>
<feature type="transmembrane region" description="Helical" evidence="15">
    <location>
        <begin position="584"/>
        <end position="604"/>
    </location>
</feature>
<feature type="transmembrane region" description="Helical" evidence="15">
    <location>
        <begin position="652"/>
        <end position="672"/>
    </location>
</feature>
<dbReference type="Pfam" id="PF07664">
    <property type="entry name" value="FeoB_C"/>
    <property type="match status" value="1"/>
</dbReference>
<feature type="transmembrane region" description="Helical" evidence="15">
    <location>
        <begin position="300"/>
        <end position="321"/>
    </location>
</feature>
<dbReference type="Pfam" id="PF07670">
    <property type="entry name" value="Gate"/>
    <property type="match status" value="2"/>
</dbReference>
<dbReference type="AlphaFoldDB" id="A0A831RXI3"/>
<keyword evidence="8 15" id="KW-0408">Iron</keyword>
<evidence type="ECO:0000256" key="10">
    <source>
        <dbReference type="ARBA" id="ARBA00023134"/>
    </source>
</evidence>
<evidence type="ECO:0000256" key="1">
    <source>
        <dbReference type="ARBA" id="ARBA00004651"/>
    </source>
</evidence>
<dbReference type="EMBL" id="DRLF01000328">
    <property type="protein sequence ID" value="HEC07077.1"/>
    <property type="molecule type" value="Genomic_DNA"/>
</dbReference>
<evidence type="ECO:0000256" key="15">
    <source>
        <dbReference type="RuleBase" id="RU362098"/>
    </source>
</evidence>
<evidence type="ECO:0000256" key="11">
    <source>
        <dbReference type="ARBA" id="ARBA00023136"/>
    </source>
</evidence>
<keyword evidence="7 15" id="KW-1133">Transmembrane helix</keyword>
<dbReference type="InterPro" id="IPR027417">
    <property type="entry name" value="P-loop_NTPase"/>
</dbReference>
<dbReference type="PANTHER" id="PTHR43185">
    <property type="entry name" value="FERROUS IRON TRANSPORT PROTEIN B"/>
    <property type="match status" value="1"/>
</dbReference>
<name>A0A831RXI3_9GAMM</name>
<organism evidence="17">
    <name type="scientific">Thiolapillus brandeum</name>
    <dbReference type="NCBI Taxonomy" id="1076588"/>
    <lineage>
        <taxon>Bacteria</taxon>
        <taxon>Pseudomonadati</taxon>
        <taxon>Pseudomonadota</taxon>
        <taxon>Gammaproteobacteria</taxon>
        <taxon>Chromatiales</taxon>
        <taxon>Sedimenticolaceae</taxon>
        <taxon>Thiolapillus</taxon>
    </lineage>
</organism>
<evidence type="ECO:0000259" key="16">
    <source>
        <dbReference type="PROSITE" id="PS51711"/>
    </source>
</evidence>
<feature type="transmembrane region" description="Helical" evidence="15">
    <location>
        <begin position="438"/>
        <end position="465"/>
    </location>
</feature>
<keyword evidence="11 15" id="KW-0472">Membrane</keyword>
<feature type="binding site" evidence="14">
    <location>
        <position position="36"/>
    </location>
    <ligand>
        <name>Mg(2+)</name>
        <dbReference type="ChEBI" id="CHEBI:18420"/>
        <label>2</label>
    </ligand>
</feature>
<keyword evidence="10 13" id="KW-0342">GTP-binding</keyword>
<comment type="similarity">
    <text evidence="15">Belongs to the TRAFAC class TrmE-Era-EngA-EngB-Septin-like GTPase superfamily. FeoB GTPase (TC 9.A.8) family.</text>
</comment>
<feature type="binding site" evidence="14">
    <location>
        <position position="39"/>
    </location>
    <ligand>
        <name>Mg(2+)</name>
        <dbReference type="ChEBI" id="CHEBI:18420"/>
        <label>2</label>
    </ligand>
</feature>
<feature type="binding site" evidence="13">
    <location>
        <begin position="50"/>
        <end position="54"/>
    </location>
    <ligand>
        <name>GTP</name>
        <dbReference type="ChEBI" id="CHEBI:37565"/>
        <label>1</label>
    </ligand>
</feature>
<dbReference type="InterPro" id="IPR011642">
    <property type="entry name" value="Gate_dom"/>
</dbReference>
<dbReference type="Proteomes" id="UP000886339">
    <property type="component" value="Unassembled WGS sequence"/>
</dbReference>
<evidence type="ECO:0000256" key="6">
    <source>
        <dbReference type="ARBA" id="ARBA00022741"/>
    </source>
</evidence>
<evidence type="ECO:0000256" key="3">
    <source>
        <dbReference type="ARBA" id="ARBA00022475"/>
    </source>
</evidence>
<feature type="binding site" evidence="13">
    <location>
        <begin position="131"/>
        <end position="134"/>
    </location>
    <ligand>
        <name>GTP</name>
        <dbReference type="ChEBI" id="CHEBI:37565"/>
        <label>1</label>
    </ligand>
</feature>
<dbReference type="InterPro" id="IPR050860">
    <property type="entry name" value="FeoB_GTPase"/>
</dbReference>
<dbReference type="NCBIfam" id="TIGR00437">
    <property type="entry name" value="feoB"/>
    <property type="match status" value="1"/>
</dbReference>
<proteinExistence type="inferred from homology"/>
<keyword evidence="9" id="KW-0406">Ion transport</keyword>
<comment type="function">
    <text evidence="15">Probable transporter of a GTP-driven Fe(2+) uptake system.</text>
</comment>
<dbReference type="GO" id="GO:0005886">
    <property type="term" value="C:plasma membrane"/>
    <property type="evidence" value="ECO:0007669"/>
    <property type="project" value="UniProtKB-SubCell"/>
</dbReference>
<keyword evidence="14" id="KW-0479">Metal-binding</keyword>
<keyword evidence="4 15" id="KW-0410">Iron transport</keyword>
<keyword evidence="5 15" id="KW-0812">Transmembrane</keyword>
<dbReference type="CDD" id="cd01879">
    <property type="entry name" value="FeoB"/>
    <property type="match status" value="1"/>
</dbReference>
<feature type="transmembrane region" description="Helical" evidence="15">
    <location>
        <begin position="624"/>
        <end position="643"/>
    </location>
</feature>
<dbReference type="Gene3D" id="1.10.287.1770">
    <property type="match status" value="1"/>
</dbReference>
<evidence type="ECO:0000256" key="5">
    <source>
        <dbReference type="ARBA" id="ARBA00022692"/>
    </source>
</evidence>
<keyword evidence="14" id="KW-0460">Magnesium</keyword>
<dbReference type="GO" id="GO:0046872">
    <property type="term" value="F:metal ion binding"/>
    <property type="evidence" value="ECO:0007669"/>
    <property type="project" value="UniProtKB-KW"/>
</dbReference>
<dbReference type="PANTHER" id="PTHR43185:SF1">
    <property type="entry name" value="FE(2+) TRANSPORTER FEOB"/>
    <property type="match status" value="1"/>
</dbReference>
<evidence type="ECO:0000256" key="12">
    <source>
        <dbReference type="NCBIfam" id="TIGR00437"/>
    </source>
</evidence>
<gene>
    <name evidence="17" type="primary">feoB</name>
    <name evidence="17" type="ORF">ENJ12_09505</name>
</gene>
<dbReference type="Pfam" id="PF02421">
    <property type="entry name" value="FeoB_N"/>
    <property type="match status" value="1"/>
</dbReference>
<evidence type="ECO:0000256" key="14">
    <source>
        <dbReference type="PIRSR" id="PIRSR603373-2"/>
    </source>
</evidence>
<feature type="transmembrane region" description="Helical" evidence="15">
    <location>
        <begin position="529"/>
        <end position="547"/>
    </location>
</feature>
<feature type="binding site" evidence="14">
    <location>
        <position position="40"/>
    </location>
    <ligand>
        <name>Mg(2+)</name>
        <dbReference type="ChEBI" id="CHEBI:18420"/>
        <label>2</label>
    </ligand>
</feature>
<evidence type="ECO:0000256" key="7">
    <source>
        <dbReference type="ARBA" id="ARBA00022989"/>
    </source>
</evidence>
<comment type="subcellular location">
    <subcellularLocation>
        <location evidence="15">Cell inner membrane</location>
        <topology evidence="15">Multi-pass membrane protein</topology>
    </subcellularLocation>
    <subcellularLocation>
        <location evidence="1">Cell membrane</location>
        <topology evidence="1">Multi-pass membrane protein</topology>
    </subcellularLocation>
</comment>
<keyword evidence="3" id="KW-1003">Cell membrane</keyword>
<feature type="transmembrane region" description="Helical" evidence="15">
    <location>
        <begin position="360"/>
        <end position="384"/>
    </location>
</feature>
<feature type="binding site" evidence="13">
    <location>
        <begin position="71"/>
        <end position="74"/>
    </location>
    <ligand>
        <name>GTP</name>
        <dbReference type="ChEBI" id="CHEBI:37565"/>
        <label>1</label>
    </ligand>
</feature>
<evidence type="ECO:0000313" key="17">
    <source>
        <dbReference type="EMBL" id="HEC07077.1"/>
    </source>
</evidence>
<dbReference type="InterPro" id="IPR011640">
    <property type="entry name" value="Fe2_transport_prot_B_C"/>
</dbReference>
<feature type="transmembrane region" description="Helical" evidence="15">
    <location>
        <begin position="471"/>
        <end position="491"/>
    </location>
</feature>
<evidence type="ECO:0000256" key="13">
    <source>
        <dbReference type="PIRSR" id="PIRSR603373-1"/>
    </source>
</evidence>
<dbReference type="PROSITE" id="PS51711">
    <property type="entry name" value="G_FEOB"/>
    <property type="match status" value="1"/>
</dbReference>
<evidence type="ECO:0000256" key="2">
    <source>
        <dbReference type="ARBA" id="ARBA00022448"/>
    </source>
</evidence>
<keyword evidence="6 13" id="KW-0547">Nucleotide-binding</keyword>
<dbReference type="InterPro" id="IPR003373">
    <property type="entry name" value="Fe2_transport_prot-B"/>
</dbReference>
<dbReference type="Gene3D" id="3.40.50.300">
    <property type="entry name" value="P-loop containing nucleotide triphosphate hydrolases"/>
    <property type="match status" value="1"/>
</dbReference>
<protein>
    <recommendedName>
        <fullName evidence="12 15">Ferrous iron transport protein B</fullName>
    </recommendedName>
</protein>
<evidence type="ECO:0000256" key="8">
    <source>
        <dbReference type="ARBA" id="ARBA00023004"/>
    </source>
</evidence>
<sequence length="681" mass="73599">MPDKAMKTDTQASQGHHRAVVALSAIPNTGKSTLFNRLTGGHQSTGNWPGVSVEKKSGHFALGDFEVELVDLPGAYSLSPVTEEEKLVRDFFLNDPPDLVLNILDARNLYRGLGLTLQMAMSGLPLVVAVNMMDEARKAGLELDLDALARHLGVPVVPVSARTGEGIPQLLETLHETIGSPQPVRTPHISCPTAVEEAVKALAREFERSGSTSRLAPNFLAWRLLESPEQPPANMTPALAKLASRWKTRIESASGTPLPMLCAGCRFSAARGLAHEVTHERPPAPDEVTERLDAVFLHRWLGLPVFALIMILLFQAIYGLGTPLQSWLNGLFQQTAQWLGSHLGDPAAPGLLQRFLIDGLWQGVSVVLSFFPIIALFFLLMSLLEDSGYLARAAFLMDRLMHRLGLDGKAFISLLLGYGCNVPAVMGTRILSSRHNRILTMLLIPFSLCSARLQVFIFFASILFAPGVAPWVLVALYAGSFLTIIIMGITLNRLKLGGQPEPFIMEMPPYRMPTLRTIGLRTGQELKDFIYRAATLIVAGVVLVWLLSNLPLSATPGSAQSLAGQIGQALAPVFAPLGIPWQEVVALLSGFVAKEIVIGALAVIHGSGDLAATLSHQLTPLQGLSFMLFTLLYTPCVATLAAIRAESGSWKILFLSVVLGLSLAWLVSFAFYQGGRLLGLG</sequence>
<evidence type="ECO:0000256" key="9">
    <source>
        <dbReference type="ARBA" id="ARBA00023065"/>
    </source>
</evidence>
<dbReference type="InterPro" id="IPR030389">
    <property type="entry name" value="G_FEOB_dom"/>
</dbReference>
<dbReference type="SUPFAM" id="SSF52540">
    <property type="entry name" value="P-loop containing nucleoside triphosphate hydrolases"/>
    <property type="match status" value="1"/>
</dbReference>
<comment type="caution">
    <text evidence="17">The sequence shown here is derived from an EMBL/GenBank/DDBJ whole genome shotgun (WGS) entry which is preliminary data.</text>
</comment>
<reference evidence="17" key="1">
    <citation type="journal article" date="2020" name="mSystems">
        <title>Genome- and Community-Level Interaction Insights into Carbon Utilization and Element Cycling Functions of Hydrothermarchaeota in Hydrothermal Sediment.</title>
        <authorList>
            <person name="Zhou Z."/>
            <person name="Liu Y."/>
            <person name="Xu W."/>
            <person name="Pan J."/>
            <person name="Luo Z.H."/>
            <person name="Li M."/>
        </authorList>
    </citation>
    <scope>NUCLEOTIDE SEQUENCE [LARGE SCALE GENOMIC DNA]</scope>
    <source>
        <strain evidence="17">HyVt-458</strain>
    </source>
</reference>
<keyword evidence="2 15" id="KW-0813">Transport</keyword>
<dbReference type="GO" id="GO:0005525">
    <property type="term" value="F:GTP binding"/>
    <property type="evidence" value="ECO:0007669"/>
    <property type="project" value="UniProtKB-KW"/>
</dbReference>